<comment type="caution">
    <text evidence="2">The sequence shown here is derived from an EMBL/GenBank/DDBJ whole genome shotgun (WGS) entry which is preliminary data.</text>
</comment>
<dbReference type="EMBL" id="BIXY01000029">
    <property type="protein sequence ID" value="GCF08696.1"/>
    <property type="molecule type" value="Genomic_DNA"/>
</dbReference>
<proteinExistence type="predicted"/>
<keyword evidence="1" id="KW-0812">Transmembrane</keyword>
<protein>
    <submittedName>
        <fullName evidence="2">Uncharacterized protein</fullName>
    </submittedName>
</protein>
<sequence>MQDAYALFWETFRFFPSSARPQKSKPAAHPLMWVHALVIGFFLSEFLIDILYDWRVCVANLTQNACGFPLSRSDVTSLRLIVPFALFIVIVWLFERWQQRVPAIFKKILYPSRPEQYILSKVESDKEVLQKRYFSFLEGYQDALLARGKLRKFRLYYIFAWVLLALCLFSILPLTEILKPFSSDNLLNALVLLGRIFVCLFAVTFSCLVAIGSWAMGTTGVYLTKLCSNFTLLLHPNHPDSSNGFRWLGLFCLDLALPLLLLDLTLAISFFLASIFPYIGADILLPIKIISPTFVILLTLVATYAFFRPLWGIHVQMAEMLERESNIYAMNIEQWQQILQVALVAGEYDEAKKAKEQLDIAKQLPNPDDYSTWPLPFVRIQIISFLSPILIAALAPFLQQILHTLFHISI</sequence>
<evidence type="ECO:0000313" key="2">
    <source>
        <dbReference type="EMBL" id="GCF08696.1"/>
    </source>
</evidence>
<accession>A0A5A5TC20</accession>
<feature type="transmembrane region" description="Helical" evidence="1">
    <location>
        <begin position="192"/>
        <end position="216"/>
    </location>
</feature>
<feature type="transmembrane region" description="Helical" evidence="1">
    <location>
        <begin position="30"/>
        <end position="52"/>
    </location>
</feature>
<feature type="transmembrane region" description="Helical" evidence="1">
    <location>
        <begin position="382"/>
        <end position="402"/>
    </location>
</feature>
<evidence type="ECO:0000313" key="3">
    <source>
        <dbReference type="Proteomes" id="UP000322530"/>
    </source>
</evidence>
<feature type="transmembrane region" description="Helical" evidence="1">
    <location>
        <begin position="255"/>
        <end position="279"/>
    </location>
</feature>
<dbReference type="AlphaFoldDB" id="A0A5A5TC20"/>
<keyword evidence="1" id="KW-0472">Membrane</keyword>
<reference evidence="2 3" key="1">
    <citation type="submission" date="2019-01" db="EMBL/GenBank/DDBJ databases">
        <title>Draft genome sequence of Dictyobacter sp. Uno17.</title>
        <authorList>
            <person name="Wang C.M."/>
            <person name="Zheng Y."/>
            <person name="Sakai Y."/>
            <person name="Abe K."/>
            <person name="Yokota A."/>
            <person name="Yabe S."/>
        </authorList>
    </citation>
    <scope>NUCLEOTIDE SEQUENCE [LARGE SCALE GENOMIC DNA]</scope>
    <source>
        <strain evidence="2 3">Uno17</strain>
    </source>
</reference>
<feature type="transmembrane region" description="Helical" evidence="1">
    <location>
        <begin position="155"/>
        <end position="172"/>
    </location>
</feature>
<dbReference type="Proteomes" id="UP000322530">
    <property type="component" value="Unassembled WGS sequence"/>
</dbReference>
<name>A0A5A5TC20_9CHLR</name>
<evidence type="ECO:0000256" key="1">
    <source>
        <dbReference type="SAM" id="Phobius"/>
    </source>
</evidence>
<gene>
    <name evidence="2" type="ORF">KDI_22600</name>
</gene>
<feature type="transmembrane region" description="Helical" evidence="1">
    <location>
        <begin position="285"/>
        <end position="307"/>
    </location>
</feature>
<feature type="transmembrane region" description="Helical" evidence="1">
    <location>
        <begin position="77"/>
        <end position="94"/>
    </location>
</feature>
<keyword evidence="3" id="KW-1185">Reference proteome</keyword>
<organism evidence="2 3">
    <name type="scientific">Dictyobacter arantiisoli</name>
    <dbReference type="NCBI Taxonomy" id="2014874"/>
    <lineage>
        <taxon>Bacteria</taxon>
        <taxon>Bacillati</taxon>
        <taxon>Chloroflexota</taxon>
        <taxon>Ktedonobacteria</taxon>
        <taxon>Ktedonobacterales</taxon>
        <taxon>Dictyobacteraceae</taxon>
        <taxon>Dictyobacter</taxon>
    </lineage>
</organism>
<keyword evidence="1" id="KW-1133">Transmembrane helix</keyword>
<dbReference type="RefSeq" id="WP_149401678.1">
    <property type="nucleotide sequence ID" value="NZ_BIXY01000029.1"/>
</dbReference>